<evidence type="ECO:0000256" key="3">
    <source>
        <dbReference type="ARBA" id="ARBA00022692"/>
    </source>
</evidence>
<feature type="transmembrane region" description="Helical" evidence="6">
    <location>
        <begin position="16"/>
        <end position="43"/>
    </location>
</feature>
<dbReference type="InterPro" id="IPR036259">
    <property type="entry name" value="MFS_trans_sf"/>
</dbReference>
<comment type="caution">
    <text evidence="8">The sequence shown here is derived from an EMBL/GenBank/DDBJ whole genome shotgun (WGS) entry which is preliminary data.</text>
</comment>
<feature type="transmembrane region" description="Helical" evidence="6">
    <location>
        <begin position="55"/>
        <end position="72"/>
    </location>
</feature>
<dbReference type="Proteomes" id="UP000318405">
    <property type="component" value="Unassembled WGS sequence"/>
</dbReference>
<dbReference type="GO" id="GO:0005886">
    <property type="term" value="C:plasma membrane"/>
    <property type="evidence" value="ECO:0007669"/>
    <property type="project" value="TreeGrafter"/>
</dbReference>
<feature type="transmembrane region" description="Helical" evidence="6">
    <location>
        <begin position="364"/>
        <end position="386"/>
    </location>
</feature>
<keyword evidence="4 6" id="KW-1133">Transmembrane helix</keyword>
<feature type="transmembrane region" description="Helical" evidence="6">
    <location>
        <begin position="237"/>
        <end position="256"/>
    </location>
</feature>
<evidence type="ECO:0000259" key="7">
    <source>
        <dbReference type="PROSITE" id="PS50850"/>
    </source>
</evidence>
<dbReference type="GO" id="GO:0012505">
    <property type="term" value="C:endomembrane system"/>
    <property type="evidence" value="ECO:0007669"/>
    <property type="project" value="UniProtKB-SubCell"/>
</dbReference>
<dbReference type="EMBL" id="VLTJ01000010">
    <property type="protein sequence ID" value="TSH97403.1"/>
    <property type="molecule type" value="Genomic_DNA"/>
</dbReference>
<feature type="domain" description="Major facilitator superfamily (MFS) profile" evidence="7">
    <location>
        <begin position="18"/>
        <end position="516"/>
    </location>
</feature>
<keyword evidence="5 6" id="KW-0472">Membrane</keyword>
<feature type="transmembrane region" description="Helical" evidence="6">
    <location>
        <begin position="493"/>
        <end position="510"/>
    </location>
</feature>
<dbReference type="InterPro" id="IPR020846">
    <property type="entry name" value="MFS_dom"/>
</dbReference>
<evidence type="ECO:0000256" key="2">
    <source>
        <dbReference type="ARBA" id="ARBA00022448"/>
    </source>
</evidence>
<evidence type="ECO:0000256" key="1">
    <source>
        <dbReference type="ARBA" id="ARBA00004127"/>
    </source>
</evidence>
<dbReference type="InterPro" id="IPR011701">
    <property type="entry name" value="MFS"/>
</dbReference>
<comment type="subcellular location">
    <subcellularLocation>
        <location evidence="1">Endomembrane system</location>
        <topology evidence="1">Multi-pass membrane protein</topology>
    </subcellularLocation>
</comment>
<dbReference type="Pfam" id="PF07690">
    <property type="entry name" value="MFS_1"/>
    <property type="match status" value="1"/>
</dbReference>
<dbReference type="SUPFAM" id="SSF103473">
    <property type="entry name" value="MFS general substrate transporter"/>
    <property type="match status" value="1"/>
</dbReference>
<feature type="transmembrane region" description="Helical" evidence="6">
    <location>
        <begin position="84"/>
        <end position="102"/>
    </location>
</feature>
<feature type="transmembrane region" description="Helical" evidence="6">
    <location>
        <begin position="173"/>
        <end position="193"/>
    </location>
</feature>
<dbReference type="RefSeq" id="WP_143947358.1">
    <property type="nucleotide sequence ID" value="NZ_BAABMB010000001.1"/>
</dbReference>
<gene>
    <name evidence="8" type="ORF">FOZ76_06690</name>
</gene>
<keyword evidence="9" id="KW-1185">Reference proteome</keyword>
<dbReference type="Gene3D" id="1.20.1250.20">
    <property type="entry name" value="MFS general substrate transporter like domains"/>
    <property type="match status" value="1"/>
</dbReference>
<protein>
    <submittedName>
        <fullName evidence="8">MFS transporter</fullName>
    </submittedName>
</protein>
<evidence type="ECO:0000256" key="6">
    <source>
        <dbReference type="SAM" id="Phobius"/>
    </source>
</evidence>
<dbReference type="GO" id="GO:0022857">
    <property type="term" value="F:transmembrane transporter activity"/>
    <property type="evidence" value="ECO:0007669"/>
    <property type="project" value="InterPro"/>
</dbReference>
<sequence length="538" mass="57549">MPGSPAMPSHRLRTRIAYALVALLVGITGGLGNAMVTVNLAAFQGHLGLTPIEGAWLPAAYLMVNMSANLLLLKFRQQFGLRLYAEIGLALYAALTISYLFVQSLPMAIFVRAASGFAGATTTTLCVLYMLQAAPREHIVKTLVIGMGISQLAVPLAWILSPALLDMGDWSRLYAFEAGLALCALAAVVVLKLPPGQHVKAFEPLDFVTFALLMPALALLAAVLAQGRLQWWTEAPWLAWALVASVLLFSLSFYIEHHRATPLLQTRWLGTADTLRFAFGAIAMRFILAEQNYGAVGLMQALGMGGDQLRLLYVLILLGLIAGLLTSAFTFGPAAGNRLILASILLIAGGAFLDAHASNLTRPVNLLLSQTMLAFAGGLFLGPMLLSGVTKALANGPNYLVSFIVLFSITQSLGGLAGSAVFGTYQTARQTYHVQRLAEQLSPTEPLVAQRVQAQAQRYAGGTPDPGRRERQGTTQLAQTVVREATVLAYNDVFRLIGAFAIAVFTWTYFHSWRDRRRAAAAAASPAATADASTTTSS</sequence>
<evidence type="ECO:0000256" key="4">
    <source>
        <dbReference type="ARBA" id="ARBA00022989"/>
    </source>
</evidence>
<dbReference type="PANTHER" id="PTHR23501">
    <property type="entry name" value="MAJOR FACILITATOR SUPERFAMILY"/>
    <property type="match status" value="1"/>
</dbReference>
<keyword evidence="2" id="KW-0813">Transport</keyword>
<feature type="transmembrane region" description="Helical" evidence="6">
    <location>
        <begin position="205"/>
        <end position="225"/>
    </location>
</feature>
<organism evidence="8 9">
    <name type="scientific">Verticiella sediminum</name>
    <dbReference type="NCBI Taxonomy" id="1247510"/>
    <lineage>
        <taxon>Bacteria</taxon>
        <taxon>Pseudomonadati</taxon>
        <taxon>Pseudomonadota</taxon>
        <taxon>Betaproteobacteria</taxon>
        <taxon>Burkholderiales</taxon>
        <taxon>Alcaligenaceae</taxon>
        <taxon>Verticiella</taxon>
    </lineage>
</organism>
<name>A0A556AWS3_9BURK</name>
<dbReference type="OrthoDB" id="5314453at2"/>
<feature type="transmembrane region" description="Helical" evidence="6">
    <location>
        <begin position="143"/>
        <end position="161"/>
    </location>
</feature>
<feature type="transmembrane region" description="Helical" evidence="6">
    <location>
        <begin position="339"/>
        <end position="358"/>
    </location>
</feature>
<feature type="transmembrane region" description="Helical" evidence="6">
    <location>
        <begin position="108"/>
        <end position="131"/>
    </location>
</feature>
<feature type="transmembrane region" description="Helical" evidence="6">
    <location>
        <begin position="398"/>
        <end position="422"/>
    </location>
</feature>
<dbReference type="PANTHER" id="PTHR23501:SF191">
    <property type="entry name" value="VACUOLAR BASIC AMINO ACID TRANSPORTER 4"/>
    <property type="match status" value="1"/>
</dbReference>
<evidence type="ECO:0000256" key="5">
    <source>
        <dbReference type="ARBA" id="ARBA00023136"/>
    </source>
</evidence>
<reference evidence="8 9" key="1">
    <citation type="submission" date="2019-07" db="EMBL/GenBank/DDBJ databases">
        <title>Qingshengfaniella alkalisoli gen. nov., sp. nov., isolated from saline soil.</title>
        <authorList>
            <person name="Xu L."/>
            <person name="Huang X.-X."/>
            <person name="Sun J.-Q."/>
        </authorList>
    </citation>
    <scope>NUCLEOTIDE SEQUENCE [LARGE SCALE GENOMIC DNA]</scope>
    <source>
        <strain evidence="8 9">DSM 27279</strain>
    </source>
</reference>
<dbReference type="PROSITE" id="PS50850">
    <property type="entry name" value="MFS"/>
    <property type="match status" value="1"/>
</dbReference>
<feature type="transmembrane region" description="Helical" evidence="6">
    <location>
        <begin position="309"/>
        <end position="332"/>
    </location>
</feature>
<evidence type="ECO:0000313" key="8">
    <source>
        <dbReference type="EMBL" id="TSH97403.1"/>
    </source>
</evidence>
<accession>A0A556AWS3</accession>
<dbReference type="AlphaFoldDB" id="A0A556AWS3"/>
<evidence type="ECO:0000313" key="9">
    <source>
        <dbReference type="Proteomes" id="UP000318405"/>
    </source>
</evidence>
<keyword evidence="3 6" id="KW-0812">Transmembrane</keyword>
<proteinExistence type="predicted"/>